<dbReference type="Proteomes" id="UP000274822">
    <property type="component" value="Unassembled WGS sequence"/>
</dbReference>
<name>A0A433QK42_9FUNG</name>
<dbReference type="AlphaFoldDB" id="A0A433QK42"/>
<evidence type="ECO:0000313" key="2">
    <source>
        <dbReference type="Proteomes" id="UP000274822"/>
    </source>
</evidence>
<sequence>MRVHTNYKTWSRVSIGKTPFRQIFVHTHPVLQKYDGALPPYSPSQRYDCVDRIVRLCRYNQVLDRIIGVGARRDSKSVVWGRREERATTKSIACKLEVEVANLRGHTVLLVGNTVVLAIRDKALRVFQEEGHGVVRLTQHVSASRLSCPHRHPLPLPCLPPHCQPMARGQAAPLEGYETRAGDSCRRGVSEAVTG</sequence>
<proteinExistence type="predicted"/>
<reference evidence="1 2" key="1">
    <citation type="journal article" date="2018" name="New Phytol.">
        <title>Phylogenomics of Endogonaceae and evolution of mycorrhizas within Mucoromycota.</title>
        <authorList>
            <person name="Chang Y."/>
            <person name="Desiro A."/>
            <person name="Na H."/>
            <person name="Sandor L."/>
            <person name="Lipzen A."/>
            <person name="Clum A."/>
            <person name="Barry K."/>
            <person name="Grigoriev I.V."/>
            <person name="Martin F.M."/>
            <person name="Stajich J.E."/>
            <person name="Smith M.E."/>
            <person name="Bonito G."/>
            <person name="Spatafora J.W."/>
        </authorList>
    </citation>
    <scope>NUCLEOTIDE SEQUENCE [LARGE SCALE GENOMIC DNA]</scope>
    <source>
        <strain evidence="1 2">AD002</strain>
    </source>
</reference>
<protein>
    <submittedName>
        <fullName evidence="1">Uncharacterized protein</fullName>
    </submittedName>
</protein>
<organism evidence="1 2">
    <name type="scientific">Jimgerdemannia flammicorona</name>
    <dbReference type="NCBI Taxonomy" id="994334"/>
    <lineage>
        <taxon>Eukaryota</taxon>
        <taxon>Fungi</taxon>
        <taxon>Fungi incertae sedis</taxon>
        <taxon>Mucoromycota</taxon>
        <taxon>Mucoromycotina</taxon>
        <taxon>Endogonomycetes</taxon>
        <taxon>Endogonales</taxon>
        <taxon>Endogonaceae</taxon>
        <taxon>Jimgerdemannia</taxon>
    </lineage>
</organism>
<evidence type="ECO:0000313" key="1">
    <source>
        <dbReference type="EMBL" id="RUS30124.1"/>
    </source>
</evidence>
<dbReference type="EMBL" id="RBNJ01004244">
    <property type="protein sequence ID" value="RUS30124.1"/>
    <property type="molecule type" value="Genomic_DNA"/>
</dbReference>
<comment type="caution">
    <text evidence="1">The sequence shown here is derived from an EMBL/GenBank/DDBJ whole genome shotgun (WGS) entry which is preliminary data.</text>
</comment>
<accession>A0A433QK42</accession>
<keyword evidence="2" id="KW-1185">Reference proteome</keyword>
<gene>
    <name evidence="1" type="ORF">BC938DRAFT_479822</name>
</gene>